<name>A0A3B0RMN9_9ZZZZ</name>
<sequence length="189" mass="20869">MIKVLTIGGVALLMAACATATPYAPAVSDRGYGFSEQQIEQGRYRITFRGNSSTARETVENSLLYRAAELTVQGGYDYFVVVENDTESRTNYSSTSTYPGSFSPFYGRYGYGHGFHGSSYAFPYYAYGFGWGYPYDGFTREITRYSAVAFIAMYRGEKPEDDTRAFSAREVIKNLGPVVLGEQPAGAGY</sequence>
<evidence type="ECO:0000313" key="1">
    <source>
        <dbReference type="EMBL" id="VAV92952.1"/>
    </source>
</evidence>
<reference evidence="1" key="1">
    <citation type="submission" date="2018-06" db="EMBL/GenBank/DDBJ databases">
        <authorList>
            <person name="Zhirakovskaya E."/>
        </authorList>
    </citation>
    <scope>NUCLEOTIDE SEQUENCE</scope>
</reference>
<accession>A0A3B0RMN9</accession>
<proteinExistence type="predicted"/>
<dbReference type="NCBIfam" id="NF047637">
    <property type="entry name" value="lipo_CC0125"/>
    <property type="match status" value="1"/>
</dbReference>
<dbReference type="AlphaFoldDB" id="A0A3B0RMN9"/>
<gene>
    <name evidence="1" type="ORF">MNBD_ALPHA05-856</name>
</gene>
<protein>
    <recommendedName>
        <fullName evidence="2">Lipoprotein</fullName>
    </recommendedName>
</protein>
<dbReference type="PROSITE" id="PS51257">
    <property type="entry name" value="PROKAR_LIPOPROTEIN"/>
    <property type="match status" value="1"/>
</dbReference>
<dbReference type="EMBL" id="UOEH01000104">
    <property type="protein sequence ID" value="VAV92952.1"/>
    <property type="molecule type" value="Genomic_DNA"/>
</dbReference>
<evidence type="ECO:0008006" key="2">
    <source>
        <dbReference type="Google" id="ProtNLM"/>
    </source>
</evidence>
<organism evidence="1">
    <name type="scientific">hydrothermal vent metagenome</name>
    <dbReference type="NCBI Taxonomy" id="652676"/>
    <lineage>
        <taxon>unclassified sequences</taxon>
        <taxon>metagenomes</taxon>
        <taxon>ecological metagenomes</taxon>
    </lineage>
</organism>